<sequence length="41" mass="4328">MTDDKIQSQVVCGATGINRQIAFIAAQGLLPLRKGMALLNA</sequence>
<dbReference type="Proteomes" id="UP000007841">
    <property type="component" value="Chromosome"/>
</dbReference>
<evidence type="ECO:0000313" key="1">
    <source>
        <dbReference type="EMBL" id="AEW61880.1"/>
    </source>
</evidence>
<keyword evidence="2" id="KW-1185">Reference proteome</keyword>
<gene>
    <name evidence="1" type="ordered locus">KPHS_31820</name>
</gene>
<name>A0A0H3GPL0_KLEPH</name>
<dbReference type="EMBL" id="CP003200">
    <property type="protein sequence ID" value="AEW61880.1"/>
    <property type="molecule type" value="Genomic_DNA"/>
</dbReference>
<organism evidence="1 2">
    <name type="scientific">Klebsiella pneumoniae subsp. pneumoniae (strain HS11286)</name>
    <dbReference type="NCBI Taxonomy" id="1125630"/>
    <lineage>
        <taxon>Bacteria</taxon>
        <taxon>Pseudomonadati</taxon>
        <taxon>Pseudomonadota</taxon>
        <taxon>Gammaproteobacteria</taxon>
        <taxon>Enterobacterales</taxon>
        <taxon>Enterobacteriaceae</taxon>
        <taxon>Klebsiella/Raoultella group</taxon>
        <taxon>Klebsiella</taxon>
        <taxon>Klebsiella pneumoniae complex</taxon>
    </lineage>
</organism>
<dbReference type="GeneID" id="11848203"/>
<dbReference type="KEGG" id="kpm:KPHS_31820"/>
<accession>A0A0H3GPL0</accession>
<dbReference type="RefSeq" id="WP_004200272.1">
    <property type="nucleotide sequence ID" value="NC_016845.1"/>
</dbReference>
<protein>
    <submittedName>
        <fullName evidence="1">Uncharacterized protein</fullName>
    </submittedName>
</protein>
<evidence type="ECO:0000313" key="2">
    <source>
        <dbReference type="Proteomes" id="UP000007841"/>
    </source>
</evidence>
<dbReference type="PATRIC" id="fig|1125630.4.peg.3103"/>
<dbReference type="AlphaFoldDB" id="A0A0H3GPL0"/>
<dbReference type="HOGENOM" id="CLU_3271507_0_0_6"/>
<proteinExistence type="predicted"/>
<dbReference type="RefSeq" id="YP_005227482.1">
    <property type="nucleotide sequence ID" value="NC_016845.1"/>
</dbReference>
<reference evidence="1 2" key="1">
    <citation type="journal article" date="2012" name="J. Bacteriol.">
        <title>Complete genome sequence of Klebsiella pneumoniae subsp. pneumoniae HS11286, a multidrug-resistant strain isolated from human sputum.</title>
        <authorList>
            <person name="Liu P."/>
            <person name="Li P."/>
            <person name="Jiang X."/>
            <person name="Bi D."/>
            <person name="Xie Y."/>
            <person name="Tai C."/>
            <person name="Deng Z."/>
            <person name="Rajakumar K."/>
            <person name="Ou H.Y."/>
        </authorList>
    </citation>
    <scope>NUCLEOTIDE SEQUENCE [LARGE SCALE GENOMIC DNA]</scope>
    <source>
        <strain evidence="1 2">HS11286</strain>
    </source>
</reference>